<proteinExistence type="predicted"/>
<dbReference type="Proteomes" id="UP000325255">
    <property type="component" value="Unassembled WGS sequence"/>
</dbReference>
<reference evidence="1 2" key="1">
    <citation type="submission" date="2019-09" db="EMBL/GenBank/DDBJ databases">
        <title>Genome sequence of Rhodovastum atsumiense, a diverse member of the Acetobacteraceae family of non-sulfur purple photosynthetic bacteria.</title>
        <authorList>
            <person name="Meyer T."/>
            <person name="Kyndt J."/>
        </authorList>
    </citation>
    <scope>NUCLEOTIDE SEQUENCE [LARGE SCALE GENOMIC DNA]</scope>
    <source>
        <strain evidence="1 2">DSM 21279</strain>
    </source>
</reference>
<evidence type="ECO:0000313" key="1">
    <source>
        <dbReference type="EMBL" id="KAA5610271.1"/>
    </source>
</evidence>
<dbReference type="AlphaFoldDB" id="A0A5M6IPT4"/>
<name>A0A5M6IPT4_9PROT</name>
<sequence>MTLAGAFHIATKPIVDLRSRRRRRSLLQQAEKIAQQRGLLYLRAVLARHGAVTLADLPTPALELIAASK</sequence>
<dbReference type="EMBL" id="VWPK01000035">
    <property type="protein sequence ID" value="KAA5610271.1"/>
    <property type="molecule type" value="Genomic_DNA"/>
</dbReference>
<accession>A0A5M6IPT4</accession>
<evidence type="ECO:0000313" key="2">
    <source>
        <dbReference type="Proteomes" id="UP000325255"/>
    </source>
</evidence>
<gene>
    <name evidence="1" type="ORF">F1189_20025</name>
</gene>
<organism evidence="1 2">
    <name type="scientific">Rhodovastum atsumiense</name>
    <dbReference type="NCBI Taxonomy" id="504468"/>
    <lineage>
        <taxon>Bacteria</taxon>
        <taxon>Pseudomonadati</taxon>
        <taxon>Pseudomonadota</taxon>
        <taxon>Alphaproteobacteria</taxon>
        <taxon>Acetobacterales</taxon>
        <taxon>Acetobacteraceae</taxon>
        <taxon>Rhodovastum</taxon>
    </lineage>
</organism>
<dbReference type="RefSeq" id="WP_150042648.1">
    <property type="nucleotide sequence ID" value="NZ_OW485601.1"/>
</dbReference>
<comment type="caution">
    <text evidence="1">The sequence shown here is derived from an EMBL/GenBank/DDBJ whole genome shotgun (WGS) entry which is preliminary data.</text>
</comment>
<protein>
    <submittedName>
        <fullName evidence="1">Uncharacterized protein</fullName>
    </submittedName>
</protein>
<keyword evidence="2" id="KW-1185">Reference proteome</keyword>